<feature type="region of interest" description="Disordered" evidence="1">
    <location>
        <begin position="358"/>
        <end position="459"/>
    </location>
</feature>
<proteinExistence type="predicted"/>
<feature type="compositionally biased region" description="Basic and acidic residues" evidence="1">
    <location>
        <begin position="380"/>
        <end position="400"/>
    </location>
</feature>
<evidence type="ECO:0000313" key="2">
    <source>
        <dbReference type="EMBL" id="KAF4661404.1"/>
    </source>
</evidence>
<feature type="compositionally biased region" description="Basic residues" evidence="1">
    <location>
        <begin position="294"/>
        <end position="305"/>
    </location>
</feature>
<feature type="region of interest" description="Disordered" evidence="1">
    <location>
        <begin position="472"/>
        <end position="501"/>
    </location>
</feature>
<comment type="caution">
    <text evidence="2">The sequence shown here is derived from an EMBL/GenBank/DDBJ whole genome shotgun (WGS) entry which is preliminary data.</text>
</comment>
<sequence length="634" mass="73014">MLEEGITLWLNNKKKNKSANDEGVQDKDHYYEAINNDYASKYLESIGVRPTKGRVKEMVRRSKGELMDYCNIIPKWDNETEEGRGISKHDDIASSIHITPKIYNKCYDNNNDKSEIILQDKSKKIGNGRMLDMTPPPPSQPIRTLSNKSNSDDVLCEQQQQHMVDIKRDTKRRQEGRLVHNNGGIKQLTPSSEIITNELEQLRAEGQRIRSIERYQRIPLRKVKDMIRMAKEADITTRTRINNTTPTRKSTVALFCNDPNTRKYVNKQQEGEQAHDMNTFLDDWLYGITDQQRQSRRRASNRRRIALGNDGDNNGNNRASRVDGLNNNDSHEMRRRTTHFKVLSTNRTWRLRSLVSNNNNNEEVDEDEAETRPCSTSPTPRDHHQHQQEDIRRIRTRSELTDYNNNEEGGVDKMDNEARVKFGNTVNCQQQEQQEPPRGKRPRLSLSPDVQEGRRPLLTDNTTLLLSSIWMDDDDDEEDDDDPPQQPREDASTEVLDSCTNGSSEVEVVNKEAANEGVLYGGYKSDEQRLKTLYYLPSPQICCCLPNDDKTDLITGLWKSTVWEIYLNHDIKTSRVWGEWGPLQEITAYLKGDRLVDGVLKIGNIELSEAIVDIEAGTITWGTGEIWIKEDRTV</sequence>
<gene>
    <name evidence="2" type="ORF">FOL47_006691</name>
</gene>
<feature type="compositionally biased region" description="Polar residues" evidence="1">
    <location>
        <begin position="424"/>
        <end position="434"/>
    </location>
</feature>
<keyword evidence="3" id="KW-1185">Reference proteome</keyword>
<dbReference type="EMBL" id="JAAPAO010000379">
    <property type="protein sequence ID" value="KAF4661404.1"/>
    <property type="molecule type" value="Genomic_DNA"/>
</dbReference>
<feature type="compositionally biased region" description="Acidic residues" evidence="1">
    <location>
        <begin position="472"/>
        <end position="483"/>
    </location>
</feature>
<feature type="region of interest" description="Disordered" evidence="1">
    <location>
        <begin position="291"/>
        <end position="339"/>
    </location>
</feature>
<dbReference type="AlphaFoldDB" id="A0A7J6LQB7"/>
<evidence type="ECO:0000313" key="3">
    <source>
        <dbReference type="Proteomes" id="UP000591131"/>
    </source>
</evidence>
<organism evidence="2 3">
    <name type="scientific">Perkinsus chesapeaki</name>
    <name type="common">Clam parasite</name>
    <name type="synonym">Perkinsus andrewsi</name>
    <dbReference type="NCBI Taxonomy" id="330153"/>
    <lineage>
        <taxon>Eukaryota</taxon>
        <taxon>Sar</taxon>
        <taxon>Alveolata</taxon>
        <taxon>Perkinsozoa</taxon>
        <taxon>Perkinsea</taxon>
        <taxon>Perkinsida</taxon>
        <taxon>Perkinsidae</taxon>
        <taxon>Perkinsus</taxon>
    </lineage>
</organism>
<protein>
    <submittedName>
        <fullName evidence="2">Uncharacterized protein</fullName>
    </submittedName>
</protein>
<reference evidence="2 3" key="1">
    <citation type="submission" date="2020-04" db="EMBL/GenBank/DDBJ databases">
        <title>Perkinsus chesapeaki whole genome sequence.</title>
        <authorList>
            <person name="Bogema D.R."/>
        </authorList>
    </citation>
    <scope>NUCLEOTIDE SEQUENCE [LARGE SCALE GENOMIC DNA]</scope>
    <source>
        <strain evidence="2">ATCC PRA-425</strain>
    </source>
</reference>
<name>A0A7J6LQB7_PERCH</name>
<accession>A0A7J6LQB7</accession>
<feature type="compositionally biased region" description="Low complexity" evidence="1">
    <location>
        <begin position="308"/>
        <end position="317"/>
    </location>
</feature>
<evidence type="ECO:0000256" key="1">
    <source>
        <dbReference type="SAM" id="MobiDB-lite"/>
    </source>
</evidence>
<dbReference type="Proteomes" id="UP000591131">
    <property type="component" value="Unassembled WGS sequence"/>
</dbReference>
<feature type="region of interest" description="Disordered" evidence="1">
    <location>
        <begin position="129"/>
        <end position="148"/>
    </location>
</feature>
<dbReference type="OrthoDB" id="10337656at2759"/>
<feature type="compositionally biased region" description="Basic and acidic residues" evidence="1">
    <location>
        <begin position="410"/>
        <end position="420"/>
    </location>
</feature>